<feature type="transmembrane region" description="Helical" evidence="2">
    <location>
        <begin position="173"/>
        <end position="195"/>
    </location>
</feature>
<evidence type="ECO:0000313" key="4">
    <source>
        <dbReference type="Proteomes" id="UP000271683"/>
    </source>
</evidence>
<keyword evidence="2" id="KW-1133">Transmembrane helix</keyword>
<evidence type="ECO:0000256" key="1">
    <source>
        <dbReference type="SAM" id="MobiDB-lite"/>
    </source>
</evidence>
<feature type="transmembrane region" description="Helical" evidence="2">
    <location>
        <begin position="109"/>
        <end position="129"/>
    </location>
</feature>
<reference evidence="3 4" key="1">
    <citation type="submission" date="2018-11" db="EMBL/GenBank/DDBJ databases">
        <title>Sequencing the genomes of 1000 actinobacteria strains.</title>
        <authorList>
            <person name="Klenk H.-P."/>
        </authorList>
    </citation>
    <scope>NUCLEOTIDE SEQUENCE [LARGE SCALE GENOMIC DNA]</scope>
    <source>
        <strain evidence="3 4">DSM 43634</strain>
    </source>
</reference>
<dbReference type="AlphaFoldDB" id="A0A3N1GIW4"/>
<accession>A0A3N1GIW4</accession>
<feature type="compositionally biased region" description="Low complexity" evidence="1">
    <location>
        <begin position="401"/>
        <end position="412"/>
    </location>
</feature>
<feature type="compositionally biased region" description="Pro residues" evidence="1">
    <location>
        <begin position="506"/>
        <end position="524"/>
    </location>
</feature>
<feature type="compositionally biased region" description="Low complexity" evidence="1">
    <location>
        <begin position="353"/>
        <end position="388"/>
    </location>
</feature>
<feature type="compositionally biased region" description="Acidic residues" evidence="1">
    <location>
        <begin position="310"/>
        <end position="319"/>
    </location>
</feature>
<gene>
    <name evidence="3" type="ORF">EDD30_3056</name>
</gene>
<sequence length="594" mass="59927">MRSALRSGFLTGECPRTFRNVPAMAFRTWAKLLSATLGVGALAGASQLGLAYGLGIVRLTRVLEITDRDQWTAQLAWIAWFPMTAAVAGALAGTAYVRRWAPGFRGGTGTELALAAAAALGAAVVVPLTMQPARTAQVAGVNPVVVIAICAGLGALVGIFAAWAALAQAVARWSLITMGIAVWCVAFVSVMPSLAPSDPLPAVRLGVLDASFLAPAVTQRTALATMPALALLAGAALGWVARRRGLPTLTIALAGLPGPALLTVSYLVAGPGAGADRYQVVPYWAAMTATGAGVLGSVLAAVLRRTPGPADDDAADDTPDSTATPNRPPLPKRGQQESAIAATGVHPAPDPSPTAEVPTPTAARPAAPAHAANPERSAAPAHAASPERSTASARATVPPQAGTAARPPAGMPGPAGTGHSGAADAFTERTDELPSPGAPRGASPGTPRGASPGTPRGASHGGRKPNRVDGSGRHAAPEPTAVSRPLPQPTATSAPLPQPTAASAPLPHPQPVTPPQPMSPPQPVAPRQKRPPRQSTTSPQPTAAGSAPSAPHPAGDPPVGEEDPASGGGRSRKKFGLRRRKDEDYVDWVSGLGK</sequence>
<feature type="compositionally biased region" description="Low complexity" evidence="1">
    <location>
        <begin position="533"/>
        <end position="549"/>
    </location>
</feature>
<proteinExistence type="predicted"/>
<feature type="region of interest" description="Disordered" evidence="1">
    <location>
        <begin position="307"/>
        <end position="594"/>
    </location>
</feature>
<feature type="compositionally biased region" description="Low complexity" evidence="1">
    <location>
        <begin position="434"/>
        <end position="450"/>
    </location>
</feature>
<feature type="compositionally biased region" description="Basic and acidic residues" evidence="1">
    <location>
        <begin position="466"/>
        <end position="476"/>
    </location>
</feature>
<feature type="transmembrane region" description="Helical" evidence="2">
    <location>
        <begin position="281"/>
        <end position="303"/>
    </location>
</feature>
<evidence type="ECO:0000256" key="2">
    <source>
        <dbReference type="SAM" id="Phobius"/>
    </source>
</evidence>
<dbReference type="EMBL" id="RJKL01000001">
    <property type="protein sequence ID" value="ROP30220.1"/>
    <property type="molecule type" value="Genomic_DNA"/>
</dbReference>
<organism evidence="3 4">
    <name type="scientific">Couchioplanes caeruleus</name>
    <dbReference type="NCBI Taxonomy" id="56438"/>
    <lineage>
        <taxon>Bacteria</taxon>
        <taxon>Bacillati</taxon>
        <taxon>Actinomycetota</taxon>
        <taxon>Actinomycetes</taxon>
        <taxon>Micromonosporales</taxon>
        <taxon>Micromonosporaceae</taxon>
        <taxon>Couchioplanes</taxon>
    </lineage>
</organism>
<feature type="transmembrane region" description="Helical" evidence="2">
    <location>
        <begin position="222"/>
        <end position="241"/>
    </location>
</feature>
<keyword evidence="2" id="KW-0812">Transmembrane</keyword>
<keyword evidence="2" id="KW-0472">Membrane</keyword>
<name>A0A3N1GIW4_9ACTN</name>
<evidence type="ECO:0000313" key="3">
    <source>
        <dbReference type="EMBL" id="ROP30220.1"/>
    </source>
</evidence>
<protein>
    <submittedName>
        <fullName evidence="3">Uncharacterized protein</fullName>
    </submittedName>
</protein>
<feature type="compositionally biased region" description="Basic residues" evidence="1">
    <location>
        <begin position="570"/>
        <end position="579"/>
    </location>
</feature>
<comment type="caution">
    <text evidence="3">The sequence shown here is derived from an EMBL/GenBank/DDBJ whole genome shotgun (WGS) entry which is preliminary data.</text>
</comment>
<feature type="transmembrane region" description="Helical" evidence="2">
    <location>
        <begin position="248"/>
        <end position="269"/>
    </location>
</feature>
<feature type="transmembrane region" description="Helical" evidence="2">
    <location>
        <begin position="141"/>
        <end position="166"/>
    </location>
</feature>
<feature type="transmembrane region" description="Helical" evidence="2">
    <location>
        <begin position="75"/>
        <end position="97"/>
    </location>
</feature>
<dbReference type="Proteomes" id="UP000271683">
    <property type="component" value="Unassembled WGS sequence"/>
</dbReference>